<keyword evidence="2" id="KW-1185">Reference proteome</keyword>
<dbReference type="AlphaFoldDB" id="A0A453AE74"/>
<evidence type="ECO:0000313" key="2">
    <source>
        <dbReference type="Proteomes" id="UP000015105"/>
    </source>
</evidence>
<dbReference type="Proteomes" id="UP000015105">
    <property type="component" value="Chromosome 2D"/>
</dbReference>
<reference evidence="1" key="3">
    <citation type="journal article" date="2017" name="Nature">
        <title>Genome sequence of the progenitor of the wheat D genome Aegilops tauschii.</title>
        <authorList>
            <person name="Luo M.C."/>
            <person name="Gu Y.Q."/>
            <person name="Puiu D."/>
            <person name="Wang H."/>
            <person name="Twardziok S.O."/>
            <person name="Deal K.R."/>
            <person name="Huo N."/>
            <person name="Zhu T."/>
            <person name="Wang L."/>
            <person name="Wang Y."/>
            <person name="McGuire P.E."/>
            <person name="Liu S."/>
            <person name="Long H."/>
            <person name="Ramasamy R.K."/>
            <person name="Rodriguez J.C."/>
            <person name="Van S.L."/>
            <person name="Yuan L."/>
            <person name="Wang Z."/>
            <person name="Xia Z."/>
            <person name="Xiao L."/>
            <person name="Anderson O.D."/>
            <person name="Ouyang S."/>
            <person name="Liang Y."/>
            <person name="Zimin A.V."/>
            <person name="Pertea G."/>
            <person name="Qi P."/>
            <person name="Bennetzen J.L."/>
            <person name="Dai X."/>
            <person name="Dawson M.W."/>
            <person name="Muller H.G."/>
            <person name="Kugler K."/>
            <person name="Rivarola-Duarte L."/>
            <person name="Spannagl M."/>
            <person name="Mayer K.F.X."/>
            <person name="Lu F.H."/>
            <person name="Bevan M.W."/>
            <person name="Leroy P."/>
            <person name="Li P."/>
            <person name="You F.M."/>
            <person name="Sun Q."/>
            <person name="Liu Z."/>
            <person name="Lyons E."/>
            <person name="Wicker T."/>
            <person name="Salzberg S.L."/>
            <person name="Devos K.M."/>
            <person name="Dvorak J."/>
        </authorList>
    </citation>
    <scope>NUCLEOTIDE SEQUENCE [LARGE SCALE GENOMIC DNA]</scope>
    <source>
        <strain evidence="1">cv. AL8/78</strain>
    </source>
</reference>
<dbReference type="EnsemblPlants" id="AET2Gv20091500.21">
    <property type="protein sequence ID" value="AET2Gv20091500.21"/>
    <property type="gene ID" value="AET2Gv20091500"/>
</dbReference>
<reference evidence="2" key="1">
    <citation type="journal article" date="2014" name="Science">
        <title>Ancient hybridizations among the ancestral genomes of bread wheat.</title>
        <authorList>
            <consortium name="International Wheat Genome Sequencing Consortium,"/>
            <person name="Marcussen T."/>
            <person name="Sandve S.R."/>
            <person name="Heier L."/>
            <person name="Spannagl M."/>
            <person name="Pfeifer M."/>
            <person name="Jakobsen K.S."/>
            <person name="Wulff B.B."/>
            <person name="Steuernagel B."/>
            <person name="Mayer K.F."/>
            <person name="Olsen O.A."/>
        </authorList>
    </citation>
    <scope>NUCLEOTIDE SEQUENCE [LARGE SCALE GENOMIC DNA]</scope>
    <source>
        <strain evidence="2">cv. AL8/78</strain>
    </source>
</reference>
<proteinExistence type="predicted"/>
<evidence type="ECO:0000313" key="1">
    <source>
        <dbReference type="EnsemblPlants" id="AET2Gv20091500.21"/>
    </source>
</evidence>
<reference evidence="1" key="5">
    <citation type="journal article" date="2021" name="G3 (Bethesda)">
        <title>Aegilops tauschii genome assembly Aet v5.0 features greater sequence contiguity and improved annotation.</title>
        <authorList>
            <person name="Wang L."/>
            <person name="Zhu T."/>
            <person name="Rodriguez J.C."/>
            <person name="Deal K.R."/>
            <person name="Dubcovsky J."/>
            <person name="McGuire P.E."/>
            <person name="Lux T."/>
            <person name="Spannagl M."/>
            <person name="Mayer K.F.X."/>
            <person name="Baldrich P."/>
            <person name="Meyers B.C."/>
            <person name="Huo N."/>
            <person name="Gu Y.Q."/>
            <person name="Zhou H."/>
            <person name="Devos K.M."/>
            <person name="Bennetzen J.L."/>
            <person name="Unver T."/>
            <person name="Budak H."/>
            <person name="Gulick P.J."/>
            <person name="Galiba G."/>
            <person name="Kalapos B."/>
            <person name="Nelson D.R."/>
            <person name="Li P."/>
            <person name="You F.M."/>
            <person name="Luo M.C."/>
            <person name="Dvorak J."/>
        </authorList>
    </citation>
    <scope>NUCLEOTIDE SEQUENCE [LARGE SCALE GENOMIC DNA]</scope>
    <source>
        <strain evidence="1">cv. AL8/78</strain>
    </source>
</reference>
<accession>A0A453AE74</accession>
<name>A0A453AE74_AEGTS</name>
<reference evidence="1" key="4">
    <citation type="submission" date="2019-03" db="UniProtKB">
        <authorList>
            <consortium name="EnsemblPlants"/>
        </authorList>
    </citation>
    <scope>IDENTIFICATION</scope>
</reference>
<sequence>MWAHVNKLARRAVPRKSVCPCACLPTLFIELPAASAQLVPGQMHVRVAKKRRMHVNHFCRVPFLKRFEIRSDQRGYITWRHGMEVVGTYCVPAATRILTLNMPVDYASHFRYYNNR</sequence>
<reference evidence="2" key="2">
    <citation type="journal article" date="2017" name="Nat. Plants">
        <title>The Aegilops tauschii genome reveals multiple impacts of transposons.</title>
        <authorList>
            <person name="Zhao G."/>
            <person name="Zou C."/>
            <person name="Li K."/>
            <person name="Wang K."/>
            <person name="Li T."/>
            <person name="Gao L."/>
            <person name="Zhang X."/>
            <person name="Wang H."/>
            <person name="Yang Z."/>
            <person name="Liu X."/>
            <person name="Jiang W."/>
            <person name="Mao L."/>
            <person name="Kong X."/>
            <person name="Jiao Y."/>
            <person name="Jia J."/>
        </authorList>
    </citation>
    <scope>NUCLEOTIDE SEQUENCE [LARGE SCALE GENOMIC DNA]</scope>
    <source>
        <strain evidence="2">cv. AL8/78</strain>
    </source>
</reference>
<dbReference type="Gramene" id="AET2Gv20091500.21">
    <property type="protein sequence ID" value="AET2Gv20091500.21"/>
    <property type="gene ID" value="AET2Gv20091500"/>
</dbReference>
<organism evidence="1 2">
    <name type="scientific">Aegilops tauschii subsp. strangulata</name>
    <name type="common">Goatgrass</name>
    <dbReference type="NCBI Taxonomy" id="200361"/>
    <lineage>
        <taxon>Eukaryota</taxon>
        <taxon>Viridiplantae</taxon>
        <taxon>Streptophyta</taxon>
        <taxon>Embryophyta</taxon>
        <taxon>Tracheophyta</taxon>
        <taxon>Spermatophyta</taxon>
        <taxon>Magnoliopsida</taxon>
        <taxon>Liliopsida</taxon>
        <taxon>Poales</taxon>
        <taxon>Poaceae</taxon>
        <taxon>BOP clade</taxon>
        <taxon>Pooideae</taxon>
        <taxon>Triticodae</taxon>
        <taxon>Triticeae</taxon>
        <taxon>Triticinae</taxon>
        <taxon>Aegilops</taxon>
    </lineage>
</organism>
<protein>
    <submittedName>
        <fullName evidence="1">Uncharacterized protein</fullName>
    </submittedName>
</protein>